<dbReference type="Gene3D" id="1.10.10.60">
    <property type="entry name" value="Homeodomain-like"/>
    <property type="match status" value="1"/>
</dbReference>
<dbReference type="PANTHER" id="PTHR43479:SF11">
    <property type="entry name" value="ACREF_ENVCD OPERON REPRESSOR-RELATED"/>
    <property type="match status" value="1"/>
</dbReference>
<dbReference type="SUPFAM" id="SSF46689">
    <property type="entry name" value="Homeodomain-like"/>
    <property type="match status" value="1"/>
</dbReference>
<comment type="caution">
    <text evidence="3">The sequence shown here is derived from an EMBL/GenBank/DDBJ whole genome shotgun (WGS) entry which is preliminary data.</text>
</comment>
<sequence length="211" mass="24689">MGTLLKARIPVQQRGIETKEKIIGAAMALFAEKGYHKTNAMEIAAKAEIATGTFYSYFNNKKEVFIEIIIRIFKSIAENVLLKFELKIHKSPVDNYKEFKKLIHFIVYNVLSEYNFNHRLLKEILAMVLLDKEIEKIRVKEEKKLISLLVLYFQTYKEHIRISDFEAAAVLLLKCSEEIIHQIKYGGTDIQEKRFLKELEDLICRYLLIEG</sequence>
<evidence type="ECO:0000259" key="2">
    <source>
        <dbReference type="PROSITE" id="PS50977"/>
    </source>
</evidence>
<protein>
    <submittedName>
        <fullName evidence="3">Transcriptional regulator, tetr family</fullName>
    </submittedName>
</protein>
<feature type="domain" description="HTH tetR-type" evidence="2">
    <location>
        <begin position="16"/>
        <end position="76"/>
    </location>
</feature>
<dbReference type="PROSITE" id="PS50977">
    <property type="entry name" value="HTH_TETR_2"/>
    <property type="match status" value="1"/>
</dbReference>
<dbReference type="EMBL" id="LNQE01001004">
    <property type="protein sequence ID" value="KUG21937.1"/>
    <property type="molecule type" value="Genomic_DNA"/>
</dbReference>
<organism evidence="3">
    <name type="scientific">hydrocarbon metagenome</name>
    <dbReference type="NCBI Taxonomy" id="938273"/>
    <lineage>
        <taxon>unclassified sequences</taxon>
        <taxon>metagenomes</taxon>
        <taxon>ecological metagenomes</taxon>
    </lineage>
</organism>
<dbReference type="InterPro" id="IPR050624">
    <property type="entry name" value="HTH-type_Tx_Regulator"/>
</dbReference>
<dbReference type="InterPro" id="IPR009057">
    <property type="entry name" value="Homeodomain-like_sf"/>
</dbReference>
<proteinExistence type="predicted"/>
<accession>A0A0W8FMH0</accession>
<evidence type="ECO:0000313" key="3">
    <source>
        <dbReference type="EMBL" id="KUG21937.1"/>
    </source>
</evidence>
<reference evidence="3" key="1">
    <citation type="journal article" date="2015" name="Proc. Natl. Acad. Sci. U.S.A.">
        <title>Networks of energetic and metabolic interactions define dynamics in microbial communities.</title>
        <authorList>
            <person name="Embree M."/>
            <person name="Liu J.K."/>
            <person name="Al-Bassam M.M."/>
            <person name="Zengler K."/>
        </authorList>
    </citation>
    <scope>NUCLEOTIDE SEQUENCE</scope>
</reference>
<dbReference type="PRINTS" id="PR00455">
    <property type="entry name" value="HTHTETR"/>
</dbReference>
<dbReference type="PANTHER" id="PTHR43479">
    <property type="entry name" value="ACREF/ENVCD OPERON REPRESSOR-RELATED"/>
    <property type="match status" value="1"/>
</dbReference>
<dbReference type="AlphaFoldDB" id="A0A0W8FMH0"/>
<keyword evidence="1" id="KW-0238">DNA-binding</keyword>
<dbReference type="Gene3D" id="1.10.357.10">
    <property type="entry name" value="Tetracycline Repressor, domain 2"/>
    <property type="match status" value="1"/>
</dbReference>
<evidence type="ECO:0000256" key="1">
    <source>
        <dbReference type="ARBA" id="ARBA00023125"/>
    </source>
</evidence>
<dbReference type="Pfam" id="PF00440">
    <property type="entry name" value="TetR_N"/>
    <property type="match status" value="1"/>
</dbReference>
<dbReference type="GO" id="GO:0003677">
    <property type="term" value="F:DNA binding"/>
    <property type="evidence" value="ECO:0007669"/>
    <property type="project" value="UniProtKB-KW"/>
</dbReference>
<gene>
    <name evidence="3" type="ORF">ASZ90_008294</name>
</gene>
<dbReference type="InterPro" id="IPR001647">
    <property type="entry name" value="HTH_TetR"/>
</dbReference>
<name>A0A0W8FMH0_9ZZZZ</name>